<evidence type="ECO:0000313" key="3">
    <source>
        <dbReference type="Proteomes" id="UP000696573"/>
    </source>
</evidence>
<proteinExistence type="predicted"/>
<dbReference type="AlphaFoldDB" id="A0A9N9YX66"/>
<protein>
    <submittedName>
        <fullName evidence="2">Uncharacterized protein</fullName>
    </submittedName>
</protein>
<feature type="compositionally biased region" description="Polar residues" evidence="1">
    <location>
        <begin position="131"/>
        <end position="144"/>
    </location>
</feature>
<gene>
    <name evidence="2" type="ORF">CRHIZ90672A_00018738</name>
</gene>
<organism evidence="2 3">
    <name type="scientific">Clonostachys rhizophaga</name>
    <dbReference type="NCBI Taxonomy" id="160324"/>
    <lineage>
        <taxon>Eukaryota</taxon>
        <taxon>Fungi</taxon>
        <taxon>Dikarya</taxon>
        <taxon>Ascomycota</taxon>
        <taxon>Pezizomycotina</taxon>
        <taxon>Sordariomycetes</taxon>
        <taxon>Hypocreomycetidae</taxon>
        <taxon>Hypocreales</taxon>
        <taxon>Bionectriaceae</taxon>
        <taxon>Clonostachys</taxon>
    </lineage>
</organism>
<evidence type="ECO:0000313" key="2">
    <source>
        <dbReference type="EMBL" id="CAH0042447.1"/>
    </source>
</evidence>
<sequence>MAGVGMAPCPPIRGALGGLFARNNSRFATSQDQPASTEKTPASVLKHIVNFFKCNVKGEKQPLSEKVCDRLTYMPKFKRHPEPKRHPKPNAAANSRKLNLEIALCFQRLKKHMKKNNARQSSEPLLVPAEQGQSSTPDSATSTQPNVFVLEGHNDDPIWFDQVRPEGAIDKSMKVSDMAKANVVLLTVGSVNDPLLTKRLSEIPDEKSRVIVASRNFRLKGVPNDRCAIVTANPSADFDGTSAIDISTRVELPCFPASNFSIGIVANDPQTALDWVNHRRDIPETLQVGDHRITLITNHNPEHGSPVDGYIVIAEDNYDTIALPDDPRPIVGVYKDPDMDALTQLPGATRTIPMAVCLSDPVPALLKRIIFRKLVEKQRLDRNSLDRVARSINTQSPMPTISE</sequence>
<dbReference type="OrthoDB" id="5144171at2759"/>
<dbReference type="EMBL" id="CABFNQ020000767">
    <property type="protein sequence ID" value="CAH0042447.1"/>
    <property type="molecule type" value="Genomic_DNA"/>
</dbReference>
<comment type="caution">
    <text evidence="2">The sequence shown here is derived from an EMBL/GenBank/DDBJ whole genome shotgun (WGS) entry which is preliminary data.</text>
</comment>
<dbReference type="Proteomes" id="UP000696573">
    <property type="component" value="Unassembled WGS sequence"/>
</dbReference>
<name>A0A9N9YX66_9HYPO</name>
<reference evidence="2" key="1">
    <citation type="submission" date="2021-10" db="EMBL/GenBank/DDBJ databases">
        <authorList>
            <person name="Piombo E."/>
        </authorList>
    </citation>
    <scope>NUCLEOTIDE SEQUENCE</scope>
</reference>
<feature type="region of interest" description="Disordered" evidence="1">
    <location>
        <begin position="113"/>
        <end position="144"/>
    </location>
</feature>
<accession>A0A9N9YX66</accession>
<evidence type="ECO:0000256" key="1">
    <source>
        <dbReference type="SAM" id="MobiDB-lite"/>
    </source>
</evidence>
<keyword evidence="3" id="KW-1185">Reference proteome</keyword>